<name>A0A6S6TS38_9BACT</name>
<feature type="transmembrane region" description="Helical" evidence="1">
    <location>
        <begin position="187"/>
        <end position="206"/>
    </location>
</feature>
<keyword evidence="1" id="KW-1133">Transmembrane helix</keyword>
<feature type="transmembrane region" description="Helical" evidence="1">
    <location>
        <begin position="336"/>
        <end position="358"/>
    </location>
</feature>
<organism evidence="2">
    <name type="scientific">uncultured Sulfurovum sp</name>
    <dbReference type="NCBI Taxonomy" id="269237"/>
    <lineage>
        <taxon>Bacteria</taxon>
        <taxon>Pseudomonadati</taxon>
        <taxon>Campylobacterota</taxon>
        <taxon>Epsilonproteobacteria</taxon>
        <taxon>Campylobacterales</taxon>
        <taxon>Sulfurovaceae</taxon>
        <taxon>Sulfurovum</taxon>
        <taxon>environmental samples</taxon>
    </lineage>
</organism>
<feature type="transmembrane region" description="Helical" evidence="1">
    <location>
        <begin position="54"/>
        <end position="72"/>
    </location>
</feature>
<keyword evidence="1" id="KW-0812">Transmembrane</keyword>
<feature type="transmembrane region" description="Helical" evidence="1">
    <location>
        <begin position="252"/>
        <end position="276"/>
    </location>
</feature>
<reference evidence="2" key="1">
    <citation type="submission" date="2020-01" db="EMBL/GenBank/DDBJ databases">
        <authorList>
            <person name="Meier V. D."/>
            <person name="Meier V D."/>
        </authorList>
    </citation>
    <scope>NUCLEOTIDE SEQUENCE</scope>
    <source>
        <strain evidence="2">HLG_WM_MAG_05</strain>
    </source>
</reference>
<feature type="transmembrane region" description="Helical" evidence="1">
    <location>
        <begin position="283"/>
        <end position="300"/>
    </location>
</feature>
<feature type="transmembrane region" description="Helical" evidence="1">
    <location>
        <begin position="120"/>
        <end position="148"/>
    </location>
</feature>
<gene>
    <name evidence="2" type="ORF">HELGO_WM4778</name>
</gene>
<evidence type="ECO:0000313" key="2">
    <source>
        <dbReference type="EMBL" id="CAA6817519.1"/>
    </source>
</evidence>
<protein>
    <recommendedName>
        <fullName evidence="3">HTTM domain-containing protein</fullName>
    </recommendedName>
</protein>
<feature type="transmembrane region" description="Helical" evidence="1">
    <location>
        <begin position="14"/>
        <end position="33"/>
    </location>
</feature>
<dbReference type="AlphaFoldDB" id="A0A6S6TS38"/>
<evidence type="ECO:0008006" key="3">
    <source>
        <dbReference type="Google" id="ProtNLM"/>
    </source>
</evidence>
<feature type="transmembrane region" description="Helical" evidence="1">
    <location>
        <begin position="160"/>
        <end position="180"/>
    </location>
</feature>
<dbReference type="EMBL" id="CACVAU010000052">
    <property type="protein sequence ID" value="CAA6817519.1"/>
    <property type="molecule type" value="Genomic_DNA"/>
</dbReference>
<evidence type="ECO:0000256" key="1">
    <source>
        <dbReference type="SAM" id="Phobius"/>
    </source>
</evidence>
<proteinExistence type="predicted"/>
<sequence>MINKIKILCKNNELLLQVFLLIVVSYLLTRHLYQVFPKEGLYQNSTIFFNLYKYASLKLIILMLFPIVLYRLEWNDIFEKKFTVLKYFVFFIFLIYAWRVITLDYNLYFNQPYHLDRITLCVLFILTLRFPLAFIYFMLLSLLFFYQVSYPSSELVFPRAYVYIKPLIEILTLFIVFIFIKAIYKKISILAFFMVVICFHASNYFIPGLGKILLSEHYIDWIWVNDLANIFIAKYSQGWLASLVPLETMEVFVGWISTITIPMQIFAFLIQTIVLFVFFSKRLAFILFVSFELLHLGIFMLSGIFFWKWILLNLAIIYVIRNLNSKDIQQIFNYKSMLFTMPFIILGYGIFHSYWLAWYDTPLNNFNKIYAITEDGKRYKVDVNLFAPYDRVFYRRTLNSFMDKPLKPEWDTRSQDLMMELMKLSNQNDKHLMLKDINRFEKKYGVNEFNKLQQDKVIAFIQIFFRNLNAYKSSEFLWKDFSPLRDMYISFDWDKILNEPGKVKEVEIIFYKQFYNHKENKLMFLEEEKIFSIEIIKIAKD</sequence>
<keyword evidence="1" id="KW-0472">Membrane</keyword>
<accession>A0A6S6TS38</accession>
<feature type="transmembrane region" description="Helical" evidence="1">
    <location>
        <begin position="84"/>
        <end position="108"/>
    </location>
</feature>